<comment type="caution">
    <text evidence="1">The sequence shown here is derived from an EMBL/GenBank/DDBJ whole genome shotgun (WGS) entry which is preliminary data.</text>
</comment>
<feature type="non-terminal residue" evidence="1">
    <location>
        <position position="1"/>
    </location>
</feature>
<sequence>KEFTISEVAEESSGTTIQGNFQTQSSAQKGSGIAALETSRDALAKLITGKQQDVYTASQLFATAGPKDFTYAITIYDKEIGGAPIPVPNDGGNPLNAVPMVIDDASSIDDFVTQINSNADLSKYIEARNVNGNLVISTLDSNFDVEFTGSLKESDDNSGTAAGIVGNLTPIDVNANYSGRKGAGAEFIEIVNKVDQTASKGSLQLRLDTL</sequence>
<evidence type="ECO:0000313" key="2">
    <source>
        <dbReference type="Proteomes" id="UP000290870"/>
    </source>
</evidence>
<evidence type="ECO:0000313" key="1">
    <source>
        <dbReference type="EMBL" id="RXJ82821.1"/>
    </source>
</evidence>
<reference evidence="1 2" key="1">
    <citation type="submission" date="2017-10" db="EMBL/GenBank/DDBJ databases">
        <title>Genomics of the genus Arcobacter.</title>
        <authorList>
            <person name="Perez-Cataluna A."/>
            <person name="Figueras M.J."/>
        </authorList>
    </citation>
    <scope>NUCLEOTIDE SEQUENCE [LARGE SCALE GENOMIC DNA]</scope>
    <source>
        <strain evidence="1 2">F26</strain>
    </source>
</reference>
<gene>
    <name evidence="1" type="ORF">CRU90_12595</name>
</gene>
<protein>
    <submittedName>
        <fullName evidence="1">Flagellar biosynthesis protein FlgE</fullName>
    </submittedName>
</protein>
<keyword evidence="1" id="KW-0969">Cilium</keyword>
<dbReference type="EMBL" id="PDJZ01000037">
    <property type="protein sequence ID" value="RXJ82821.1"/>
    <property type="molecule type" value="Genomic_DNA"/>
</dbReference>
<dbReference type="AlphaFoldDB" id="A0A4Q0ZDB3"/>
<proteinExistence type="predicted"/>
<organism evidence="1 2">
    <name type="scientific">Arcobacter cloacae</name>
    <dbReference type="NCBI Taxonomy" id="1054034"/>
    <lineage>
        <taxon>Bacteria</taxon>
        <taxon>Pseudomonadati</taxon>
        <taxon>Campylobacterota</taxon>
        <taxon>Epsilonproteobacteria</taxon>
        <taxon>Campylobacterales</taxon>
        <taxon>Arcobacteraceae</taxon>
        <taxon>Arcobacter</taxon>
    </lineage>
</organism>
<dbReference type="Proteomes" id="UP000290870">
    <property type="component" value="Unassembled WGS sequence"/>
</dbReference>
<keyword evidence="1" id="KW-0966">Cell projection</keyword>
<keyword evidence="1" id="KW-0282">Flagellum</keyword>
<accession>A0A4Q0ZDB3</accession>
<dbReference type="RefSeq" id="WP_206731990.1">
    <property type="nucleotide sequence ID" value="NZ_PDJZ01000037.1"/>
</dbReference>
<feature type="non-terminal residue" evidence="1">
    <location>
        <position position="210"/>
    </location>
</feature>
<name>A0A4Q0ZDB3_9BACT</name>